<gene>
    <name evidence="2" type="ORF">FEG63_22720</name>
</gene>
<dbReference type="Proteomes" id="UP000708347">
    <property type="component" value="Unassembled WGS sequence"/>
</dbReference>
<sequence length="72" mass="7910">MTGSISFDSTVPIGRRLLTVLEAADALRISRSSVYRLFDAGQLAWVQIGSSRRVASKEIERFINAHTEEAAS</sequence>
<dbReference type="Pfam" id="PF12728">
    <property type="entry name" value="HTH_17"/>
    <property type="match status" value="1"/>
</dbReference>
<accession>A0ABX2K5Q7</accession>
<name>A0ABX2K5Q7_9MYCO</name>
<dbReference type="InterPro" id="IPR010093">
    <property type="entry name" value="SinI_DNA-bd"/>
</dbReference>
<comment type="caution">
    <text evidence="2">The sequence shown here is derived from an EMBL/GenBank/DDBJ whole genome shotgun (WGS) entry which is preliminary data.</text>
</comment>
<evidence type="ECO:0000313" key="3">
    <source>
        <dbReference type="Proteomes" id="UP000708347"/>
    </source>
</evidence>
<evidence type="ECO:0000313" key="2">
    <source>
        <dbReference type="EMBL" id="NTY62356.1"/>
    </source>
</evidence>
<organism evidence="2 3">
    <name type="scientific">Mycolicibacterium sphagni</name>
    <dbReference type="NCBI Taxonomy" id="1786"/>
    <lineage>
        <taxon>Bacteria</taxon>
        <taxon>Bacillati</taxon>
        <taxon>Actinomycetota</taxon>
        <taxon>Actinomycetes</taxon>
        <taxon>Mycobacteriales</taxon>
        <taxon>Mycobacteriaceae</taxon>
        <taxon>Mycolicibacterium</taxon>
    </lineage>
</organism>
<evidence type="ECO:0000259" key="1">
    <source>
        <dbReference type="Pfam" id="PF12728"/>
    </source>
</evidence>
<reference evidence="2 3" key="1">
    <citation type="submission" date="2019-05" db="EMBL/GenBank/DDBJ databases">
        <title>Mycolicibacterium sphagni ENV482 genome assembly.</title>
        <authorList>
            <person name="Chen W."/>
            <person name="Faulkner N.W."/>
            <person name="Hyman M.R."/>
        </authorList>
    </citation>
    <scope>NUCLEOTIDE SEQUENCE [LARGE SCALE GENOMIC DNA]</scope>
    <source>
        <strain evidence="2 3">ENV482</strain>
    </source>
</reference>
<keyword evidence="3" id="KW-1185">Reference proteome</keyword>
<proteinExistence type="predicted"/>
<dbReference type="InterPro" id="IPR041657">
    <property type="entry name" value="HTH_17"/>
</dbReference>
<dbReference type="RefSeq" id="WP_174400070.1">
    <property type="nucleotide sequence ID" value="NZ_VBSB01000015.1"/>
</dbReference>
<feature type="domain" description="Helix-turn-helix" evidence="1">
    <location>
        <begin position="17"/>
        <end position="66"/>
    </location>
</feature>
<protein>
    <submittedName>
        <fullName evidence="2">Helix-turn-helix domain-containing protein</fullName>
    </submittedName>
</protein>
<dbReference type="NCBIfam" id="TIGR01764">
    <property type="entry name" value="excise"/>
    <property type="match status" value="1"/>
</dbReference>
<dbReference type="EMBL" id="VBSB01000015">
    <property type="protein sequence ID" value="NTY62356.1"/>
    <property type="molecule type" value="Genomic_DNA"/>
</dbReference>